<feature type="domain" description="TonB C-terminal" evidence="5">
    <location>
        <begin position="51"/>
        <end position="100"/>
    </location>
</feature>
<evidence type="ECO:0000256" key="1">
    <source>
        <dbReference type="ARBA" id="ARBA00004167"/>
    </source>
</evidence>
<dbReference type="Pfam" id="PF03544">
    <property type="entry name" value="TonB_C"/>
    <property type="match status" value="1"/>
</dbReference>
<evidence type="ECO:0000256" key="2">
    <source>
        <dbReference type="ARBA" id="ARBA00022692"/>
    </source>
</evidence>
<dbReference type="Gene3D" id="3.30.1150.10">
    <property type="match status" value="1"/>
</dbReference>
<evidence type="ECO:0000256" key="3">
    <source>
        <dbReference type="ARBA" id="ARBA00022989"/>
    </source>
</evidence>
<dbReference type="InterPro" id="IPR037682">
    <property type="entry name" value="TonB_C"/>
</dbReference>
<evidence type="ECO:0000313" key="7">
    <source>
        <dbReference type="Proteomes" id="UP001595607"/>
    </source>
</evidence>
<gene>
    <name evidence="6" type="ORF">ACFONP_00075</name>
</gene>
<keyword evidence="3" id="KW-1133">Transmembrane helix</keyword>
<dbReference type="RefSeq" id="WP_189577103.1">
    <property type="nucleotide sequence ID" value="NZ_BMXU01000003.1"/>
</dbReference>
<dbReference type="NCBIfam" id="TIGR01352">
    <property type="entry name" value="tonB_Cterm"/>
    <property type="match status" value="1"/>
</dbReference>
<keyword evidence="4" id="KW-0472">Membrane</keyword>
<accession>A0ABV7M6S2</accession>
<keyword evidence="7" id="KW-1185">Reference proteome</keyword>
<protein>
    <submittedName>
        <fullName evidence="6">TonB family protein</fullName>
    </submittedName>
</protein>
<evidence type="ECO:0000259" key="5">
    <source>
        <dbReference type="Pfam" id="PF03544"/>
    </source>
</evidence>
<reference evidence="7" key="1">
    <citation type="journal article" date="2019" name="Int. J. Syst. Evol. Microbiol.">
        <title>The Global Catalogue of Microorganisms (GCM) 10K type strain sequencing project: providing services to taxonomists for standard genome sequencing and annotation.</title>
        <authorList>
            <consortium name="The Broad Institute Genomics Platform"/>
            <consortium name="The Broad Institute Genome Sequencing Center for Infectious Disease"/>
            <person name="Wu L."/>
            <person name="Ma J."/>
        </authorList>
    </citation>
    <scope>NUCLEOTIDE SEQUENCE [LARGE SCALE GENOMIC DNA]</scope>
    <source>
        <strain evidence="7">KCTC 22245</strain>
    </source>
</reference>
<evidence type="ECO:0000256" key="4">
    <source>
        <dbReference type="ARBA" id="ARBA00023136"/>
    </source>
</evidence>
<dbReference type="SUPFAM" id="SSF74653">
    <property type="entry name" value="TolA/TonB C-terminal domain"/>
    <property type="match status" value="1"/>
</dbReference>
<sequence length="119" mass="12619">MKRLLPALLLGACASSPPPTPVVSDPSAQPLRRVSPEGFEGCLRGKPLPYRGVVEVELETGPEGFVTGAEIVDSSDPCLNPSVLAAVQQWRYPPKMVDGVLAARTGIRALIVINAEDDE</sequence>
<evidence type="ECO:0000313" key="6">
    <source>
        <dbReference type="EMBL" id="MFC3301124.1"/>
    </source>
</evidence>
<dbReference type="Proteomes" id="UP001595607">
    <property type="component" value="Unassembled WGS sequence"/>
</dbReference>
<dbReference type="EMBL" id="JBHRVA010000001">
    <property type="protein sequence ID" value="MFC3301124.1"/>
    <property type="molecule type" value="Genomic_DNA"/>
</dbReference>
<organism evidence="6 7">
    <name type="scientific">Parvularcula lutaonensis</name>
    <dbReference type="NCBI Taxonomy" id="491923"/>
    <lineage>
        <taxon>Bacteria</taxon>
        <taxon>Pseudomonadati</taxon>
        <taxon>Pseudomonadota</taxon>
        <taxon>Alphaproteobacteria</taxon>
        <taxon>Parvularculales</taxon>
        <taxon>Parvularculaceae</taxon>
        <taxon>Parvularcula</taxon>
    </lineage>
</organism>
<keyword evidence="2" id="KW-0812">Transmembrane</keyword>
<comment type="subcellular location">
    <subcellularLocation>
        <location evidence="1">Membrane</location>
        <topology evidence="1">Single-pass membrane protein</topology>
    </subcellularLocation>
</comment>
<comment type="caution">
    <text evidence="6">The sequence shown here is derived from an EMBL/GenBank/DDBJ whole genome shotgun (WGS) entry which is preliminary data.</text>
</comment>
<dbReference type="InterPro" id="IPR006260">
    <property type="entry name" value="TonB/TolA_C"/>
</dbReference>
<name>A0ABV7M6S2_9PROT</name>
<proteinExistence type="predicted"/>